<keyword evidence="5" id="KW-0297">G-protein coupled receptor</keyword>
<dbReference type="PANTHER" id="PTHR24246">
    <property type="entry name" value="OLFACTORY RECEPTOR AND ADENOSINE RECEPTOR"/>
    <property type="match status" value="1"/>
</dbReference>
<gene>
    <name evidence="13" type="primary">LOC116288064</name>
</gene>
<keyword evidence="4 10" id="KW-1133">Transmembrane helix</keyword>
<evidence type="ECO:0000256" key="9">
    <source>
        <dbReference type="ARBA" id="ARBA00023224"/>
    </source>
</evidence>
<feature type="transmembrane region" description="Helical" evidence="10">
    <location>
        <begin position="132"/>
        <end position="156"/>
    </location>
</feature>
<evidence type="ECO:0000256" key="2">
    <source>
        <dbReference type="ARBA" id="ARBA00022475"/>
    </source>
</evidence>
<evidence type="ECO:0000259" key="11">
    <source>
        <dbReference type="PROSITE" id="PS50262"/>
    </source>
</evidence>
<evidence type="ECO:0000313" key="13">
    <source>
        <dbReference type="RefSeq" id="XP_031550636.1"/>
    </source>
</evidence>
<evidence type="ECO:0000256" key="8">
    <source>
        <dbReference type="ARBA" id="ARBA00023180"/>
    </source>
</evidence>
<name>A0A6P8H595_ACTTE</name>
<keyword evidence="3 10" id="KW-0812">Transmembrane</keyword>
<evidence type="ECO:0000256" key="7">
    <source>
        <dbReference type="ARBA" id="ARBA00023170"/>
    </source>
</evidence>
<feature type="transmembrane region" description="Helical" evidence="10">
    <location>
        <begin position="168"/>
        <end position="195"/>
    </location>
</feature>
<dbReference type="Gene3D" id="1.20.1070.10">
    <property type="entry name" value="Rhodopsin 7-helix transmembrane proteins"/>
    <property type="match status" value="1"/>
</dbReference>
<evidence type="ECO:0000313" key="12">
    <source>
        <dbReference type="Proteomes" id="UP000515163"/>
    </source>
</evidence>
<evidence type="ECO:0000256" key="3">
    <source>
        <dbReference type="ARBA" id="ARBA00022692"/>
    </source>
</evidence>
<proteinExistence type="predicted"/>
<feature type="transmembrane region" description="Helical" evidence="10">
    <location>
        <begin position="59"/>
        <end position="82"/>
    </location>
</feature>
<evidence type="ECO:0000256" key="1">
    <source>
        <dbReference type="ARBA" id="ARBA00004651"/>
    </source>
</evidence>
<feature type="transmembrane region" description="Helical" evidence="10">
    <location>
        <begin position="94"/>
        <end position="120"/>
    </location>
</feature>
<dbReference type="OrthoDB" id="5990313at2759"/>
<dbReference type="GO" id="GO:0005886">
    <property type="term" value="C:plasma membrane"/>
    <property type="evidence" value="ECO:0007669"/>
    <property type="project" value="UniProtKB-SubCell"/>
</dbReference>
<dbReference type="GO" id="GO:0004930">
    <property type="term" value="F:G protein-coupled receptor activity"/>
    <property type="evidence" value="ECO:0007669"/>
    <property type="project" value="UniProtKB-KW"/>
</dbReference>
<dbReference type="PANTHER" id="PTHR24246:SF27">
    <property type="entry name" value="ADENOSINE RECEPTOR, ISOFORM A"/>
    <property type="match status" value="1"/>
</dbReference>
<protein>
    <submittedName>
        <fullName evidence="13">Neuropeptide Y receptor type 2-like</fullName>
    </submittedName>
</protein>
<dbReference type="PROSITE" id="PS50262">
    <property type="entry name" value="G_PROTEIN_RECEP_F1_2"/>
    <property type="match status" value="1"/>
</dbReference>
<dbReference type="InterPro" id="IPR000276">
    <property type="entry name" value="GPCR_Rhodpsn"/>
</dbReference>
<dbReference type="SUPFAM" id="SSF81321">
    <property type="entry name" value="Family A G protein-coupled receptor-like"/>
    <property type="match status" value="1"/>
</dbReference>
<keyword evidence="7" id="KW-0675">Receptor</keyword>
<keyword evidence="8" id="KW-0325">Glycoprotein</keyword>
<dbReference type="InParanoid" id="A0A6P8H595"/>
<dbReference type="KEGG" id="aten:116288064"/>
<feature type="transmembrane region" description="Helical" evidence="10">
    <location>
        <begin position="216"/>
        <end position="236"/>
    </location>
</feature>
<keyword evidence="2" id="KW-1003">Cell membrane</keyword>
<dbReference type="InterPro" id="IPR017452">
    <property type="entry name" value="GPCR_Rhodpsn_7TM"/>
</dbReference>
<dbReference type="Pfam" id="PF00001">
    <property type="entry name" value="7tm_1"/>
    <property type="match status" value="1"/>
</dbReference>
<dbReference type="AlphaFoldDB" id="A0A6P8H595"/>
<organism evidence="12 13">
    <name type="scientific">Actinia tenebrosa</name>
    <name type="common">Australian red waratah sea anemone</name>
    <dbReference type="NCBI Taxonomy" id="6105"/>
    <lineage>
        <taxon>Eukaryota</taxon>
        <taxon>Metazoa</taxon>
        <taxon>Cnidaria</taxon>
        <taxon>Anthozoa</taxon>
        <taxon>Hexacorallia</taxon>
        <taxon>Actiniaria</taxon>
        <taxon>Actiniidae</taxon>
        <taxon>Actinia</taxon>
    </lineage>
</organism>
<dbReference type="Proteomes" id="UP000515163">
    <property type="component" value="Unplaced"/>
</dbReference>
<evidence type="ECO:0000256" key="10">
    <source>
        <dbReference type="SAM" id="Phobius"/>
    </source>
</evidence>
<keyword evidence="6 10" id="KW-0472">Membrane</keyword>
<keyword evidence="9" id="KW-0807">Transducer</keyword>
<keyword evidence="12" id="KW-1185">Reference proteome</keyword>
<evidence type="ECO:0000256" key="5">
    <source>
        <dbReference type="ARBA" id="ARBA00023040"/>
    </source>
</evidence>
<dbReference type="GeneID" id="116288064"/>
<sequence>MSLSGVLKNTSENLEIYNEWDYLWVRTGFPLAFAITVANSIALAVFVKKTFLVKKSSYLLVNLTVADLLVGISGIVHGAFILSSSQPDSLTLMAVTALFSFASILSLTVISLERVVAVFWPFHHRLAKSAHYFLVIAVVWFFTVTQVIPIFLIHHFPQFFDIKQFLPYIRGCIILLPAASLAIIVFSYLSIWVKLKFFTKFRHCRTIQENSKLSKTLFIVTVVSLATWLTILVILAPNRVAFHQPSHPTQNMQRHVPSKIQKIHVCMSSREHKWM</sequence>
<dbReference type="PRINTS" id="PR00237">
    <property type="entry name" value="GPCRRHODOPSN"/>
</dbReference>
<dbReference type="CDD" id="cd00637">
    <property type="entry name" value="7tm_classA_rhodopsin-like"/>
    <property type="match status" value="1"/>
</dbReference>
<feature type="transmembrane region" description="Helical" evidence="10">
    <location>
        <begin position="28"/>
        <end position="47"/>
    </location>
</feature>
<dbReference type="RefSeq" id="XP_031550636.1">
    <property type="nucleotide sequence ID" value="XM_031694776.1"/>
</dbReference>
<evidence type="ECO:0000256" key="6">
    <source>
        <dbReference type="ARBA" id="ARBA00023136"/>
    </source>
</evidence>
<reference evidence="13" key="1">
    <citation type="submission" date="2025-08" db="UniProtKB">
        <authorList>
            <consortium name="RefSeq"/>
        </authorList>
    </citation>
    <scope>IDENTIFICATION</scope>
    <source>
        <tissue evidence="13">Tentacle</tissue>
    </source>
</reference>
<comment type="subcellular location">
    <subcellularLocation>
        <location evidence="1">Cell membrane</location>
        <topology evidence="1">Multi-pass membrane protein</topology>
    </subcellularLocation>
</comment>
<feature type="domain" description="G-protein coupled receptors family 1 profile" evidence="11">
    <location>
        <begin position="38"/>
        <end position="234"/>
    </location>
</feature>
<accession>A0A6P8H595</accession>
<evidence type="ECO:0000256" key="4">
    <source>
        <dbReference type="ARBA" id="ARBA00022989"/>
    </source>
</evidence>